<dbReference type="Pfam" id="PF13620">
    <property type="entry name" value="CarboxypepD_reg"/>
    <property type="match status" value="1"/>
</dbReference>
<keyword evidence="1" id="KW-0175">Coiled coil</keyword>
<keyword evidence="2" id="KW-0812">Transmembrane</keyword>
<keyword evidence="2" id="KW-0472">Membrane</keyword>
<reference evidence="3" key="2">
    <citation type="submission" date="2006-01" db="EMBL/GenBank/DDBJ databases">
        <authorList>
            <person name="Genoscope"/>
        </authorList>
    </citation>
    <scope>NUCLEOTIDE SEQUENCE</scope>
</reference>
<keyword evidence="2" id="KW-1133">Transmembrane helix</keyword>
<dbReference type="AlphaFoldDB" id="Q1PZD9"/>
<evidence type="ECO:0008006" key="4">
    <source>
        <dbReference type="Google" id="ProtNLM"/>
    </source>
</evidence>
<dbReference type="EMBL" id="CT573072">
    <property type="protein sequence ID" value="CAJ72444.1"/>
    <property type="molecule type" value="Genomic_DNA"/>
</dbReference>
<protein>
    <recommendedName>
        <fullName evidence="4">Rhamnogalacturonan lyase domain-containing protein</fullName>
    </recommendedName>
</protein>
<name>Q1PZD9_KUEST</name>
<accession>Q1PZD9</accession>
<organism evidence="3">
    <name type="scientific">Kuenenia stuttgartiensis</name>
    <dbReference type="NCBI Taxonomy" id="174633"/>
    <lineage>
        <taxon>Bacteria</taxon>
        <taxon>Pseudomonadati</taxon>
        <taxon>Planctomycetota</taxon>
        <taxon>Candidatus Brocadiia</taxon>
        <taxon>Candidatus Brocadiales</taxon>
        <taxon>Candidatus Brocadiaceae</taxon>
        <taxon>Candidatus Kuenenia</taxon>
    </lineage>
</organism>
<dbReference type="Gene3D" id="2.60.40.1120">
    <property type="entry name" value="Carboxypeptidase-like, regulatory domain"/>
    <property type="match status" value="1"/>
</dbReference>
<evidence type="ECO:0000313" key="3">
    <source>
        <dbReference type="EMBL" id="CAJ72444.1"/>
    </source>
</evidence>
<dbReference type="SUPFAM" id="SSF117074">
    <property type="entry name" value="Hypothetical protein PA1324"/>
    <property type="match status" value="1"/>
</dbReference>
<feature type="transmembrane region" description="Helical" evidence="2">
    <location>
        <begin position="21"/>
        <end position="39"/>
    </location>
</feature>
<proteinExistence type="predicted"/>
<evidence type="ECO:0000256" key="1">
    <source>
        <dbReference type="SAM" id="Coils"/>
    </source>
</evidence>
<feature type="coiled-coil region" evidence="1">
    <location>
        <begin position="49"/>
        <end position="86"/>
    </location>
</feature>
<gene>
    <name evidence="3" type="ORF">kustd1699</name>
</gene>
<evidence type="ECO:0000256" key="2">
    <source>
        <dbReference type="SAM" id="Phobius"/>
    </source>
</evidence>
<reference evidence="3" key="1">
    <citation type="journal article" date="2006" name="Nature">
        <title>Deciphering the evolution and metabolism of an anammox bacterium from a community genome.</title>
        <authorList>
            <person name="Strous M."/>
            <person name="Pelletier E."/>
            <person name="Mangenot S."/>
            <person name="Rattei T."/>
            <person name="Lehner A."/>
            <person name="Taylor M.W."/>
            <person name="Horn M."/>
            <person name="Daims H."/>
            <person name="Bartol-Mavel D."/>
            <person name="Wincker P."/>
            <person name="Barbe V."/>
            <person name="Fonknechten N."/>
            <person name="Vallenet D."/>
            <person name="Segurens B."/>
            <person name="Schenowitz-Truong C."/>
            <person name="Medigue C."/>
            <person name="Collingro A."/>
            <person name="Snel B."/>
            <person name="Dutilh B.E."/>
            <person name="OpDenCamp H.J.M."/>
            <person name="vanDerDrift C."/>
            <person name="Cirpus I."/>
            <person name="vanDePas-Schoonen K.T."/>
            <person name="Harhangi H.R."/>
            <person name="vanNiftrik L."/>
            <person name="Schmid M."/>
            <person name="Keltjens J."/>
            <person name="vanDeVossenberg J."/>
            <person name="Kartal B."/>
            <person name="Meier H."/>
            <person name="Frishman D."/>
            <person name="Huynen M.A."/>
            <person name="Mewes H."/>
            <person name="Weissenbach J."/>
            <person name="Jetten M.S.M."/>
            <person name="Wagner M."/>
            <person name="LePaslier D."/>
        </authorList>
    </citation>
    <scope>NUCLEOTIDE SEQUENCE</scope>
</reference>
<sequence length="263" mass="29311">MIHLLARVILCKFSNGGRRRLMKRILISGILAMMFAVSMPNVLKTLYAEEKAALSAEEAADALKKLEEAQQKLKRVVQNIPKIENGGSITGKVTCKRERTNENVVVFLEKVDNNDFPPPTEHAVVDQLNLTYVPRVVALQKGTVVDFPNSDAVRHNVFSPPTAALQFNLGTYPTGVIKEVKFDVLGETPLLCNVHAEMAGYVLSLANPYFAMTDKEGNYTINNIPPGKYTVKTWHEKLKELSQEVTVETGKTATIDFQLARRR</sequence>